<dbReference type="GO" id="GO:0022857">
    <property type="term" value="F:transmembrane transporter activity"/>
    <property type="evidence" value="ECO:0007669"/>
    <property type="project" value="InterPro"/>
</dbReference>
<evidence type="ECO:0000256" key="4">
    <source>
        <dbReference type="ARBA" id="ARBA00022692"/>
    </source>
</evidence>
<evidence type="ECO:0000256" key="8">
    <source>
        <dbReference type="SAM" id="Phobius"/>
    </source>
</evidence>
<keyword evidence="5 8" id="KW-1133">Transmembrane helix</keyword>
<gene>
    <name evidence="10" type="ORF">K432DRAFT_410910</name>
</gene>
<comment type="subcellular location">
    <subcellularLocation>
        <location evidence="1">Cell membrane</location>
        <topology evidence="1">Multi-pass membrane protein</topology>
    </subcellularLocation>
</comment>
<feature type="transmembrane region" description="Helical" evidence="8">
    <location>
        <begin position="477"/>
        <end position="498"/>
    </location>
</feature>
<keyword evidence="11" id="KW-1185">Reference proteome</keyword>
<feature type="transmembrane region" description="Helical" evidence="8">
    <location>
        <begin position="122"/>
        <end position="141"/>
    </location>
</feature>
<dbReference type="InterPro" id="IPR011701">
    <property type="entry name" value="MFS"/>
</dbReference>
<accession>A0A8E2J8X6</accession>
<dbReference type="PRINTS" id="PR01036">
    <property type="entry name" value="TCRTETB"/>
</dbReference>
<feature type="domain" description="Major facilitator superfamily (MFS) profile" evidence="9">
    <location>
        <begin position="88"/>
        <end position="578"/>
    </location>
</feature>
<dbReference type="Gene3D" id="1.20.1720.10">
    <property type="entry name" value="Multidrug resistance protein D"/>
    <property type="match status" value="1"/>
</dbReference>
<protein>
    <submittedName>
        <fullName evidence="10">MFS general substrate transporter</fullName>
    </submittedName>
</protein>
<evidence type="ECO:0000256" key="5">
    <source>
        <dbReference type="ARBA" id="ARBA00022989"/>
    </source>
</evidence>
<feature type="transmembrane region" description="Helical" evidence="8">
    <location>
        <begin position="380"/>
        <end position="404"/>
    </location>
</feature>
<dbReference type="CDD" id="cd17502">
    <property type="entry name" value="MFS_Azr1_MDR_like"/>
    <property type="match status" value="1"/>
</dbReference>
<evidence type="ECO:0000256" key="3">
    <source>
        <dbReference type="ARBA" id="ARBA00022475"/>
    </source>
</evidence>
<proteinExistence type="inferred from homology"/>
<feature type="region of interest" description="Disordered" evidence="7">
    <location>
        <begin position="593"/>
        <end position="615"/>
    </location>
</feature>
<keyword evidence="6 8" id="KW-0472">Membrane</keyword>
<dbReference type="InterPro" id="IPR020846">
    <property type="entry name" value="MFS_dom"/>
</dbReference>
<evidence type="ECO:0000313" key="11">
    <source>
        <dbReference type="Proteomes" id="UP000250266"/>
    </source>
</evidence>
<feature type="transmembrane region" description="Helical" evidence="8">
    <location>
        <begin position="555"/>
        <end position="573"/>
    </location>
</feature>
<feature type="transmembrane region" description="Helical" evidence="8">
    <location>
        <begin position="210"/>
        <end position="231"/>
    </location>
</feature>
<evidence type="ECO:0000313" key="10">
    <source>
        <dbReference type="EMBL" id="OCK73189.1"/>
    </source>
</evidence>
<dbReference type="PANTHER" id="PTHR23501:SF102">
    <property type="entry name" value="DRUG TRANSPORTER, PUTATIVE (AFU_ORTHOLOGUE AFUA_3G08530)-RELATED"/>
    <property type="match status" value="1"/>
</dbReference>
<feature type="transmembrane region" description="Helical" evidence="8">
    <location>
        <begin position="438"/>
        <end position="456"/>
    </location>
</feature>
<evidence type="ECO:0000259" key="9">
    <source>
        <dbReference type="PROSITE" id="PS50850"/>
    </source>
</evidence>
<dbReference type="InterPro" id="IPR036259">
    <property type="entry name" value="MFS_trans_sf"/>
</dbReference>
<dbReference type="EMBL" id="KV745907">
    <property type="protein sequence ID" value="OCK73189.1"/>
    <property type="molecule type" value="Genomic_DNA"/>
</dbReference>
<feature type="transmembrane region" description="Helical" evidence="8">
    <location>
        <begin position="308"/>
        <end position="327"/>
    </location>
</feature>
<dbReference type="OrthoDB" id="10021397at2759"/>
<dbReference type="AlphaFoldDB" id="A0A8E2J8X6"/>
<evidence type="ECO:0000256" key="1">
    <source>
        <dbReference type="ARBA" id="ARBA00004651"/>
    </source>
</evidence>
<feature type="transmembrane region" description="Helical" evidence="8">
    <location>
        <begin position="153"/>
        <end position="172"/>
    </location>
</feature>
<dbReference type="GO" id="GO:0005886">
    <property type="term" value="C:plasma membrane"/>
    <property type="evidence" value="ECO:0007669"/>
    <property type="project" value="UniProtKB-SubCell"/>
</dbReference>
<reference evidence="10 11" key="1">
    <citation type="journal article" date="2016" name="Nat. Commun.">
        <title>Ectomycorrhizal ecology is imprinted in the genome of the dominant symbiotic fungus Cenococcum geophilum.</title>
        <authorList>
            <consortium name="DOE Joint Genome Institute"/>
            <person name="Peter M."/>
            <person name="Kohler A."/>
            <person name="Ohm R.A."/>
            <person name="Kuo A."/>
            <person name="Krutzmann J."/>
            <person name="Morin E."/>
            <person name="Arend M."/>
            <person name="Barry K.W."/>
            <person name="Binder M."/>
            <person name="Choi C."/>
            <person name="Clum A."/>
            <person name="Copeland A."/>
            <person name="Grisel N."/>
            <person name="Haridas S."/>
            <person name="Kipfer T."/>
            <person name="LaButti K."/>
            <person name="Lindquist E."/>
            <person name="Lipzen A."/>
            <person name="Maire R."/>
            <person name="Meier B."/>
            <person name="Mihaltcheva S."/>
            <person name="Molinier V."/>
            <person name="Murat C."/>
            <person name="Poggeler S."/>
            <person name="Quandt C.A."/>
            <person name="Sperisen C."/>
            <person name="Tritt A."/>
            <person name="Tisserant E."/>
            <person name="Crous P.W."/>
            <person name="Henrissat B."/>
            <person name="Nehls U."/>
            <person name="Egli S."/>
            <person name="Spatafora J.W."/>
            <person name="Grigoriev I.V."/>
            <person name="Martin F.M."/>
        </authorList>
    </citation>
    <scope>NUCLEOTIDE SEQUENCE [LARGE SCALE GENOMIC DNA]</scope>
    <source>
        <strain evidence="10 11">CBS 459.81</strain>
    </source>
</reference>
<evidence type="ECO:0000256" key="6">
    <source>
        <dbReference type="ARBA" id="ARBA00023136"/>
    </source>
</evidence>
<evidence type="ECO:0000256" key="2">
    <source>
        <dbReference type="ARBA" id="ARBA00007520"/>
    </source>
</evidence>
<feature type="transmembrane region" description="Helical" evidence="8">
    <location>
        <begin position="348"/>
        <end position="368"/>
    </location>
</feature>
<dbReference type="PROSITE" id="PS50850">
    <property type="entry name" value="MFS"/>
    <property type="match status" value="1"/>
</dbReference>
<feature type="transmembrane region" description="Helical" evidence="8">
    <location>
        <begin position="411"/>
        <end position="432"/>
    </location>
</feature>
<keyword evidence="3" id="KW-1003">Cell membrane</keyword>
<feature type="region of interest" description="Disordered" evidence="7">
    <location>
        <begin position="1"/>
        <end position="44"/>
    </location>
</feature>
<dbReference type="PANTHER" id="PTHR23501">
    <property type="entry name" value="MAJOR FACILITATOR SUPERFAMILY"/>
    <property type="match status" value="1"/>
</dbReference>
<evidence type="ECO:0000256" key="7">
    <source>
        <dbReference type="SAM" id="MobiDB-lite"/>
    </source>
</evidence>
<feature type="transmembrane region" description="Helical" evidence="8">
    <location>
        <begin position="276"/>
        <end position="296"/>
    </location>
</feature>
<name>A0A8E2J8X6_9PEZI</name>
<feature type="transmembrane region" description="Helical" evidence="8">
    <location>
        <begin position="84"/>
        <end position="110"/>
    </location>
</feature>
<feature type="transmembrane region" description="Helical" evidence="8">
    <location>
        <begin position="243"/>
        <end position="264"/>
    </location>
</feature>
<dbReference type="Pfam" id="PF07690">
    <property type="entry name" value="MFS_1"/>
    <property type="match status" value="1"/>
</dbReference>
<dbReference type="Proteomes" id="UP000250266">
    <property type="component" value="Unassembled WGS sequence"/>
</dbReference>
<dbReference type="SUPFAM" id="SSF103473">
    <property type="entry name" value="MFS general substrate transporter"/>
    <property type="match status" value="1"/>
</dbReference>
<sequence>MALRRSVSRASAPLPDNVDAVGATPSADGDVKSISKPTTEPDASIDHSLSLCDAVPSTSNACPNGPTTAQSTSPEAAQKLSRSAIAVVMVPLCLSVFLSALDLTIVTPAIPTIVSSFKSVTGYVWIGSAFILASTAVTPVWGAVADIWGRKPIILIALSVFLGGSLLCALAPQMDSLIAGRAIQGLGSSGMGTMVNIIICDTFSLRDRGLYLAITSLVWAIGSAVGPVIGGSFTTRLSWRWCFWLNLPIGAVVFPVLFLFLKLPSPNTPVLVGLKAIDWSGSVLIVGGAFMVLLGLDFGNVTFPWSSATVICLIVFGAATIGVFAVNEWKFATNPVMPLRLFSNRSTVAAYFVWACNFYVLIGLSYYLPLYSQSVLGANALVSGVHLIPLIVSSSLAAACVGAFIQKTGIYLSITYVAHVFLTLGTGLLISLKPREGLAKLVIFEIITGIGVGMNIEPPLLAAQAAMTVLDTAAIQATMTFIRSLATTVAVVVGGVIFQNRMDAVSLSLANQLGEQLASKFNGDQAAANVELIRLLPLDQQDAVKEAYFEALKSVWIMLVVAAALSLISSLFIRAHHLSDKAKAAILGVDRAKQHEREPDTADSTQAVELRERQS</sequence>
<organism evidence="10 11">
    <name type="scientific">Lepidopterella palustris CBS 459.81</name>
    <dbReference type="NCBI Taxonomy" id="1314670"/>
    <lineage>
        <taxon>Eukaryota</taxon>
        <taxon>Fungi</taxon>
        <taxon>Dikarya</taxon>
        <taxon>Ascomycota</taxon>
        <taxon>Pezizomycotina</taxon>
        <taxon>Dothideomycetes</taxon>
        <taxon>Pleosporomycetidae</taxon>
        <taxon>Mytilinidiales</taxon>
        <taxon>Argynnaceae</taxon>
        <taxon>Lepidopterella</taxon>
    </lineage>
</organism>
<comment type="similarity">
    <text evidence="2">Belongs to the major facilitator superfamily. TCR/Tet family.</text>
</comment>
<keyword evidence="4 8" id="KW-0812">Transmembrane</keyword>
<dbReference type="FunFam" id="1.20.1720.10:FF:000014">
    <property type="entry name" value="MFS drug transporter, putative"/>
    <property type="match status" value="1"/>
</dbReference>
<feature type="transmembrane region" description="Helical" evidence="8">
    <location>
        <begin position="178"/>
        <end position="198"/>
    </location>
</feature>